<dbReference type="PRINTS" id="PR00080">
    <property type="entry name" value="SDRFAMILY"/>
</dbReference>
<reference evidence="5 6" key="1">
    <citation type="submission" date="2024-07" db="EMBL/GenBank/DDBJ databases">
        <title>Section-level genome sequencing and comparative genomics of Aspergillus sections Usti and Cavernicolus.</title>
        <authorList>
            <consortium name="Lawrence Berkeley National Laboratory"/>
            <person name="Nybo J.L."/>
            <person name="Vesth T.C."/>
            <person name="Theobald S."/>
            <person name="Frisvad J.C."/>
            <person name="Larsen T.O."/>
            <person name="Kjaerboelling I."/>
            <person name="Rothschild-Mancinelli K."/>
            <person name="Lyhne E.K."/>
            <person name="Kogle M.E."/>
            <person name="Barry K."/>
            <person name="Clum A."/>
            <person name="Na H."/>
            <person name="Ledsgaard L."/>
            <person name="Lin J."/>
            <person name="Lipzen A."/>
            <person name="Kuo A."/>
            <person name="Riley R."/>
            <person name="Mondo S."/>
            <person name="LaButti K."/>
            <person name="Haridas S."/>
            <person name="Pangalinan J."/>
            <person name="Salamov A.A."/>
            <person name="Simmons B.A."/>
            <person name="Magnuson J.K."/>
            <person name="Chen J."/>
            <person name="Drula E."/>
            <person name="Henrissat B."/>
            <person name="Wiebenga A."/>
            <person name="Lubbers R.J."/>
            <person name="Gomes A.C."/>
            <person name="Makela M.R."/>
            <person name="Stajich J."/>
            <person name="Grigoriev I.V."/>
            <person name="Mortensen U.H."/>
            <person name="De vries R.P."/>
            <person name="Baker S.E."/>
            <person name="Andersen M.R."/>
        </authorList>
    </citation>
    <scope>NUCLEOTIDE SEQUENCE [LARGE SCALE GENOMIC DNA]</scope>
    <source>
        <strain evidence="5 6">CBS 600.67</strain>
    </source>
</reference>
<evidence type="ECO:0000313" key="6">
    <source>
        <dbReference type="Proteomes" id="UP001610335"/>
    </source>
</evidence>
<dbReference type="PANTHER" id="PTHR43976">
    <property type="entry name" value="SHORT CHAIN DEHYDROGENASE"/>
    <property type="match status" value="1"/>
</dbReference>
<keyword evidence="6" id="KW-1185">Reference proteome</keyword>
<dbReference type="InterPro" id="IPR002347">
    <property type="entry name" value="SDR_fam"/>
</dbReference>
<evidence type="ECO:0000256" key="3">
    <source>
        <dbReference type="ARBA" id="ARBA00023002"/>
    </source>
</evidence>
<proteinExistence type="inferred from homology"/>
<organism evidence="5 6">
    <name type="scientific">Aspergillus cavernicola</name>
    <dbReference type="NCBI Taxonomy" id="176166"/>
    <lineage>
        <taxon>Eukaryota</taxon>
        <taxon>Fungi</taxon>
        <taxon>Dikarya</taxon>
        <taxon>Ascomycota</taxon>
        <taxon>Pezizomycotina</taxon>
        <taxon>Eurotiomycetes</taxon>
        <taxon>Eurotiomycetidae</taxon>
        <taxon>Eurotiales</taxon>
        <taxon>Aspergillaceae</taxon>
        <taxon>Aspergillus</taxon>
        <taxon>Aspergillus subgen. Nidulantes</taxon>
    </lineage>
</organism>
<protein>
    <recommendedName>
        <fullName evidence="7">NAD(P)-binding protein</fullName>
    </recommendedName>
</protein>
<dbReference type="Gene3D" id="3.40.50.720">
    <property type="entry name" value="NAD(P)-binding Rossmann-like Domain"/>
    <property type="match status" value="1"/>
</dbReference>
<dbReference type="PANTHER" id="PTHR43976:SF16">
    <property type="entry name" value="SHORT-CHAIN DEHYDROGENASE_REDUCTASE FAMILY PROTEIN"/>
    <property type="match status" value="1"/>
</dbReference>
<dbReference type="InterPro" id="IPR020904">
    <property type="entry name" value="Sc_DH/Rdtase_CS"/>
</dbReference>
<gene>
    <name evidence="5" type="ORF">BDW59DRAFT_172128</name>
</gene>
<dbReference type="PROSITE" id="PS00061">
    <property type="entry name" value="ADH_SHORT"/>
    <property type="match status" value="1"/>
</dbReference>
<dbReference type="PRINTS" id="PR00081">
    <property type="entry name" value="GDHRDH"/>
</dbReference>
<dbReference type="SUPFAM" id="SSF51735">
    <property type="entry name" value="NAD(P)-binding Rossmann-fold domains"/>
    <property type="match status" value="1"/>
</dbReference>
<dbReference type="InterPro" id="IPR051911">
    <property type="entry name" value="SDR_oxidoreductase"/>
</dbReference>
<comment type="similarity">
    <text evidence="1 4">Belongs to the short-chain dehydrogenases/reductases (SDR) family.</text>
</comment>
<evidence type="ECO:0000313" key="5">
    <source>
        <dbReference type="EMBL" id="KAL2825749.1"/>
    </source>
</evidence>
<dbReference type="Proteomes" id="UP001610335">
    <property type="component" value="Unassembled WGS sequence"/>
</dbReference>
<dbReference type="EMBL" id="JBFXLS010000034">
    <property type="protein sequence ID" value="KAL2825749.1"/>
    <property type="molecule type" value="Genomic_DNA"/>
</dbReference>
<dbReference type="InterPro" id="IPR036291">
    <property type="entry name" value="NAD(P)-bd_dom_sf"/>
</dbReference>
<keyword evidence="2" id="KW-0521">NADP</keyword>
<comment type="caution">
    <text evidence="5">The sequence shown here is derived from an EMBL/GenBank/DDBJ whole genome shotgun (WGS) entry which is preliminary data.</text>
</comment>
<dbReference type="Pfam" id="PF00106">
    <property type="entry name" value="adh_short"/>
    <property type="match status" value="1"/>
</dbReference>
<evidence type="ECO:0000256" key="2">
    <source>
        <dbReference type="ARBA" id="ARBA00022857"/>
    </source>
</evidence>
<name>A0ABR4IER1_9EURO</name>
<evidence type="ECO:0008006" key="7">
    <source>
        <dbReference type="Google" id="ProtNLM"/>
    </source>
</evidence>
<sequence>MPFGCNPRRVMSWRVWHIRGANTGFGLELALKTIAEGDHVIAALRTLQEMNDYAEKAFAAFGKIDVLVNNAAYSYMGAIEESEVSAVKAQFDTNVFALLRTGTIINFSSIGGLVSLPSNGIYCATKFAVEAITQAWAGEIAPFGLKAIVIEPGYFRTSFTTIASGANIAPPLAAYEGTPAHDARAGFTAYNGAQPGNPVEGVARIWEFVADEGLLKGKKLQWLPLGTDTGGSWVLIRIM</sequence>
<accession>A0ABR4IER1</accession>
<keyword evidence="3" id="KW-0560">Oxidoreductase</keyword>
<evidence type="ECO:0000256" key="1">
    <source>
        <dbReference type="ARBA" id="ARBA00006484"/>
    </source>
</evidence>
<evidence type="ECO:0000256" key="4">
    <source>
        <dbReference type="RuleBase" id="RU000363"/>
    </source>
</evidence>